<dbReference type="HOGENOM" id="CLU_794549_0_0_1"/>
<feature type="compositionally biased region" description="Basic and acidic residues" evidence="1">
    <location>
        <begin position="194"/>
        <end position="205"/>
    </location>
</feature>
<feature type="transmembrane region" description="Helical" evidence="2">
    <location>
        <begin position="309"/>
        <end position="332"/>
    </location>
</feature>
<gene>
    <name evidence="3" type="ORF">PV07_00413</name>
</gene>
<keyword evidence="4" id="KW-1185">Reference proteome</keyword>
<keyword evidence="2" id="KW-0472">Membrane</keyword>
<evidence type="ECO:0000313" key="3">
    <source>
        <dbReference type="EMBL" id="KIW33575.1"/>
    </source>
</evidence>
<dbReference type="VEuPathDB" id="FungiDB:PV07_00413"/>
<evidence type="ECO:0000256" key="1">
    <source>
        <dbReference type="SAM" id="MobiDB-lite"/>
    </source>
</evidence>
<accession>A0A0D2CUN7</accession>
<reference evidence="3 4" key="1">
    <citation type="submission" date="2015-01" db="EMBL/GenBank/DDBJ databases">
        <title>The Genome Sequence of Cladophialophora immunda CBS83496.</title>
        <authorList>
            <consortium name="The Broad Institute Genomics Platform"/>
            <person name="Cuomo C."/>
            <person name="de Hoog S."/>
            <person name="Gorbushina A."/>
            <person name="Stielow B."/>
            <person name="Teixiera M."/>
            <person name="Abouelleil A."/>
            <person name="Chapman S.B."/>
            <person name="Priest M."/>
            <person name="Young S.K."/>
            <person name="Wortman J."/>
            <person name="Nusbaum C."/>
            <person name="Birren B."/>
        </authorList>
    </citation>
    <scope>NUCLEOTIDE SEQUENCE [LARGE SCALE GENOMIC DNA]</scope>
    <source>
        <strain evidence="3 4">CBS 83496</strain>
    </source>
</reference>
<keyword evidence="2" id="KW-1133">Transmembrane helix</keyword>
<dbReference type="AlphaFoldDB" id="A0A0D2CUN7"/>
<protein>
    <submittedName>
        <fullName evidence="3">Uncharacterized protein</fullName>
    </submittedName>
</protein>
<keyword evidence="2" id="KW-0812">Transmembrane</keyword>
<organism evidence="3 4">
    <name type="scientific">Cladophialophora immunda</name>
    <dbReference type="NCBI Taxonomy" id="569365"/>
    <lineage>
        <taxon>Eukaryota</taxon>
        <taxon>Fungi</taxon>
        <taxon>Dikarya</taxon>
        <taxon>Ascomycota</taxon>
        <taxon>Pezizomycotina</taxon>
        <taxon>Eurotiomycetes</taxon>
        <taxon>Chaetothyriomycetidae</taxon>
        <taxon>Chaetothyriales</taxon>
        <taxon>Herpotrichiellaceae</taxon>
        <taxon>Cladophialophora</taxon>
    </lineage>
</organism>
<evidence type="ECO:0000256" key="2">
    <source>
        <dbReference type="SAM" id="Phobius"/>
    </source>
</evidence>
<dbReference type="OrthoDB" id="10377753at2759"/>
<feature type="region of interest" description="Disordered" evidence="1">
    <location>
        <begin position="1"/>
        <end position="27"/>
    </location>
</feature>
<feature type="transmembrane region" description="Helical" evidence="2">
    <location>
        <begin position="258"/>
        <end position="280"/>
    </location>
</feature>
<dbReference type="GeneID" id="27339607"/>
<proteinExistence type="predicted"/>
<name>A0A0D2CUN7_9EURO</name>
<sequence>MPRSSSQPMRGQSQKMAQPGRMTSDREKRARFQIWISDDTWSQPGRLEDHRIPDTWIRQSFMRDNQITTPVLPVVEEVTETVTLYAGNVKLKATGEMLVHIRLERTGQRINQRVYVTDNTRCPDMIAGEDLMSAMNGQSDFEEPAGIEPQANGSAIAKPQDVHSLFSFGPATTADLSGEDEDSNNDAESQTQISEDRGTTSDRGKIPFSNSFDASGVQAKPTDATFSNQFGHFTANAAEEGRSSETPATNRILLVGKLILPFLCLLIICAEIVATVLVMWRQEGEGALRPMIVFSWLLSQLLQSPNDTVRFLISASKVVGLLVLLVGVWARFVNPLLAQPSRDYMDRTR</sequence>
<evidence type="ECO:0000313" key="4">
    <source>
        <dbReference type="Proteomes" id="UP000054466"/>
    </source>
</evidence>
<dbReference type="Proteomes" id="UP000054466">
    <property type="component" value="Unassembled WGS sequence"/>
</dbReference>
<dbReference type="RefSeq" id="XP_016253791.1">
    <property type="nucleotide sequence ID" value="XM_016386863.1"/>
</dbReference>
<feature type="region of interest" description="Disordered" evidence="1">
    <location>
        <begin position="168"/>
        <end position="217"/>
    </location>
</feature>
<feature type="compositionally biased region" description="Polar residues" evidence="1">
    <location>
        <begin position="1"/>
        <end position="16"/>
    </location>
</feature>
<dbReference type="EMBL" id="KN847040">
    <property type="protein sequence ID" value="KIW33575.1"/>
    <property type="molecule type" value="Genomic_DNA"/>
</dbReference>